<dbReference type="AlphaFoldDB" id="A0A2A4IB39"/>
<organism evidence="3 4">
    <name type="scientific">Sphingomonas adhaesiva</name>
    <dbReference type="NCBI Taxonomy" id="28212"/>
    <lineage>
        <taxon>Bacteria</taxon>
        <taxon>Pseudomonadati</taxon>
        <taxon>Pseudomonadota</taxon>
        <taxon>Alphaproteobacteria</taxon>
        <taxon>Sphingomonadales</taxon>
        <taxon>Sphingomonadaceae</taxon>
        <taxon>Sphingomonas</taxon>
    </lineage>
</organism>
<sequence length="232" mass="24683">MCVSDVFEAPAATRAAVSDGRRFPVRRVFCIGRNYAAHAREMGSDPDRDPPFFFTKWAEAVVPSGTTIAYPPETADFHYEAELVVAIGKGGRDIAPDDAAAHIFGYAAGLDMTRRDLQQAAKDKGRPWDTAKNVEQSAPLGVIHPASAVMTAGAIALTVNGAVRQQGDIADLIWPIGDIIAYVSRFYRLEPGDLIYTGTPSGVGPVVEGDEIVVTIAGLSPCTVRIGAPARD</sequence>
<dbReference type="GO" id="GO:0046872">
    <property type="term" value="F:metal ion binding"/>
    <property type="evidence" value="ECO:0007669"/>
    <property type="project" value="UniProtKB-KW"/>
</dbReference>
<evidence type="ECO:0000313" key="3">
    <source>
        <dbReference type="EMBL" id="PCG15030.1"/>
    </source>
</evidence>
<dbReference type="Gene3D" id="3.90.850.10">
    <property type="entry name" value="Fumarylacetoacetase-like, C-terminal domain"/>
    <property type="match status" value="1"/>
</dbReference>
<reference evidence="3 4" key="1">
    <citation type="submission" date="2017-09" db="EMBL/GenBank/DDBJ databases">
        <title>Sphingomonas adhaesiva DSM 7418, whole genome shotgun sequence.</title>
        <authorList>
            <person name="Feng G."/>
            <person name="Zhu H."/>
        </authorList>
    </citation>
    <scope>NUCLEOTIDE SEQUENCE [LARGE SCALE GENOMIC DNA]</scope>
    <source>
        <strain evidence="3 4">DSM 7418</strain>
    </source>
</reference>
<dbReference type="PANTHER" id="PTHR11820">
    <property type="entry name" value="ACYLPYRUVASE"/>
    <property type="match status" value="1"/>
</dbReference>
<dbReference type="EMBL" id="NWVC01000002">
    <property type="protein sequence ID" value="PCG15030.1"/>
    <property type="molecule type" value="Genomic_DNA"/>
</dbReference>
<name>A0A2A4IB39_9SPHN</name>
<evidence type="ECO:0000259" key="2">
    <source>
        <dbReference type="Pfam" id="PF01557"/>
    </source>
</evidence>
<dbReference type="GO" id="GO:0018773">
    <property type="term" value="F:acetylpyruvate hydrolase activity"/>
    <property type="evidence" value="ECO:0007669"/>
    <property type="project" value="TreeGrafter"/>
</dbReference>
<keyword evidence="4" id="KW-1185">Reference proteome</keyword>
<gene>
    <name evidence="3" type="ORF">COA07_05625</name>
</gene>
<dbReference type="RefSeq" id="WP_066706599.1">
    <property type="nucleotide sequence ID" value="NZ_JBHIWA010000040.1"/>
</dbReference>
<feature type="domain" description="Fumarylacetoacetase-like C-terminal" evidence="2">
    <location>
        <begin position="28"/>
        <end position="226"/>
    </location>
</feature>
<accession>A0A2A4IB39</accession>
<evidence type="ECO:0000256" key="1">
    <source>
        <dbReference type="ARBA" id="ARBA00022723"/>
    </source>
</evidence>
<keyword evidence="3" id="KW-0378">Hydrolase</keyword>
<dbReference type="PANTHER" id="PTHR11820:SF90">
    <property type="entry name" value="FLUTATHIONE S-TRANSFERASE"/>
    <property type="match status" value="1"/>
</dbReference>
<keyword evidence="1" id="KW-0479">Metal-binding</keyword>
<dbReference type="InterPro" id="IPR036663">
    <property type="entry name" value="Fumarylacetoacetase_C_sf"/>
</dbReference>
<protein>
    <submittedName>
        <fullName evidence="3">FAA hydrolase family protein</fullName>
    </submittedName>
</protein>
<dbReference type="Proteomes" id="UP000218323">
    <property type="component" value="Unassembled WGS sequence"/>
</dbReference>
<evidence type="ECO:0000313" key="4">
    <source>
        <dbReference type="Proteomes" id="UP000218323"/>
    </source>
</evidence>
<dbReference type="InterPro" id="IPR011234">
    <property type="entry name" value="Fumarylacetoacetase-like_C"/>
</dbReference>
<comment type="caution">
    <text evidence="3">The sequence shown here is derived from an EMBL/GenBank/DDBJ whole genome shotgun (WGS) entry which is preliminary data.</text>
</comment>
<dbReference type="Pfam" id="PF01557">
    <property type="entry name" value="FAA_hydrolase"/>
    <property type="match status" value="1"/>
</dbReference>
<dbReference type="SUPFAM" id="SSF56529">
    <property type="entry name" value="FAH"/>
    <property type="match status" value="1"/>
</dbReference>
<proteinExistence type="predicted"/>